<sequence length="70" mass="7392">MFAAGTNDARIGGRTNGDASGGAKAFTGTFTPFAATGGFTRSMDWLAPATWSHPDRGAARPERRGPRHDR</sequence>
<accession>A0ABD5QG35</accession>
<dbReference type="AlphaFoldDB" id="A0ABD5QG35"/>
<evidence type="ECO:0000256" key="1">
    <source>
        <dbReference type="SAM" id="MobiDB-lite"/>
    </source>
</evidence>
<feature type="compositionally biased region" description="Low complexity" evidence="1">
    <location>
        <begin position="21"/>
        <end position="31"/>
    </location>
</feature>
<dbReference type="EMBL" id="JBHSJG010000036">
    <property type="protein sequence ID" value="MFC4988776.1"/>
    <property type="molecule type" value="Genomic_DNA"/>
</dbReference>
<feature type="region of interest" description="Disordered" evidence="1">
    <location>
        <begin position="1"/>
        <end position="31"/>
    </location>
</feature>
<evidence type="ECO:0000313" key="3">
    <source>
        <dbReference type="Proteomes" id="UP001595925"/>
    </source>
</evidence>
<name>A0ABD5QG35_9EURY</name>
<protein>
    <submittedName>
        <fullName evidence="2">Uncharacterized protein</fullName>
    </submittedName>
</protein>
<gene>
    <name evidence="2" type="ORF">ACFPFO_13580</name>
</gene>
<feature type="compositionally biased region" description="Basic and acidic residues" evidence="1">
    <location>
        <begin position="53"/>
        <end position="64"/>
    </location>
</feature>
<evidence type="ECO:0000313" key="2">
    <source>
        <dbReference type="EMBL" id="MFC4988776.1"/>
    </source>
</evidence>
<dbReference type="Proteomes" id="UP001595925">
    <property type="component" value="Unassembled WGS sequence"/>
</dbReference>
<reference evidence="2 3" key="1">
    <citation type="journal article" date="2019" name="Int. J. Syst. Evol. Microbiol.">
        <title>The Global Catalogue of Microorganisms (GCM) 10K type strain sequencing project: providing services to taxonomists for standard genome sequencing and annotation.</title>
        <authorList>
            <consortium name="The Broad Institute Genomics Platform"/>
            <consortium name="The Broad Institute Genome Sequencing Center for Infectious Disease"/>
            <person name="Wu L."/>
            <person name="Ma J."/>
        </authorList>
    </citation>
    <scope>NUCLEOTIDE SEQUENCE [LARGE SCALE GENOMIC DNA]</scope>
    <source>
        <strain evidence="2 3">CGMCC 1.15824</strain>
    </source>
</reference>
<keyword evidence="3" id="KW-1185">Reference proteome</keyword>
<comment type="caution">
    <text evidence="2">The sequence shown here is derived from an EMBL/GenBank/DDBJ whole genome shotgun (WGS) entry which is preliminary data.</text>
</comment>
<organism evidence="2 3">
    <name type="scientific">Saliphagus infecundisoli</name>
    <dbReference type="NCBI Taxonomy" id="1849069"/>
    <lineage>
        <taxon>Archaea</taxon>
        <taxon>Methanobacteriati</taxon>
        <taxon>Methanobacteriota</taxon>
        <taxon>Stenosarchaea group</taxon>
        <taxon>Halobacteria</taxon>
        <taxon>Halobacteriales</taxon>
        <taxon>Natrialbaceae</taxon>
        <taxon>Saliphagus</taxon>
    </lineage>
</organism>
<proteinExistence type="predicted"/>
<feature type="region of interest" description="Disordered" evidence="1">
    <location>
        <begin position="47"/>
        <end position="70"/>
    </location>
</feature>
<dbReference type="RefSeq" id="WP_224827488.1">
    <property type="nucleotide sequence ID" value="NZ_JAIVEF010000001.1"/>
</dbReference>